<comment type="similarity">
    <text evidence="1">Belongs to the AHA1 family.</text>
</comment>
<name>A0ABT4V2D1_9PSEU</name>
<dbReference type="InterPro" id="IPR013538">
    <property type="entry name" value="ASHA1/2-like_C"/>
</dbReference>
<keyword evidence="4" id="KW-1185">Reference proteome</keyword>
<sequence>MTAATDPRLDLTLHRVIRASPQSIWRAWTDPSLLERWWVPAPTLARVDQLDVRPGGAFVTSMSEDGREYVPHTDGVFLIAEPDRRLVFTNAISSAWRPARPEPVAMTAEVVLGEHPDGTDYRVTVRHRDPATRDLHEELGFFDGWGSVADALTTLVESGGAA</sequence>
<gene>
    <name evidence="3" type="ORF">OU415_21970</name>
</gene>
<feature type="domain" description="Activator of Hsp90 ATPase homologue 1/2-like C-terminal" evidence="2">
    <location>
        <begin position="19"/>
        <end position="157"/>
    </location>
</feature>
<dbReference type="SUPFAM" id="SSF55961">
    <property type="entry name" value="Bet v1-like"/>
    <property type="match status" value="1"/>
</dbReference>
<reference evidence="3 4" key="1">
    <citation type="submission" date="2022-11" db="EMBL/GenBank/DDBJ databases">
        <title>Draft genome sequence of Saccharopolyspora sp. WRP15-2 isolated from rhizosphere soils of wild rice in Thailand.</title>
        <authorList>
            <person name="Duangmal K."/>
            <person name="Kammanee S."/>
            <person name="Muangham S."/>
        </authorList>
    </citation>
    <scope>NUCLEOTIDE SEQUENCE [LARGE SCALE GENOMIC DNA]</scope>
    <source>
        <strain evidence="3 4">WRP15-2</strain>
    </source>
</reference>
<dbReference type="Proteomes" id="UP001210380">
    <property type="component" value="Unassembled WGS sequence"/>
</dbReference>
<proteinExistence type="inferred from homology"/>
<evidence type="ECO:0000259" key="2">
    <source>
        <dbReference type="Pfam" id="PF08327"/>
    </source>
</evidence>
<evidence type="ECO:0000313" key="3">
    <source>
        <dbReference type="EMBL" id="MDA3628117.1"/>
    </source>
</evidence>
<evidence type="ECO:0000313" key="4">
    <source>
        <dbReference type="Proteomes" id="UP001210380"/>
    </source>
</evidence>
<dbReference type="Gene3D" id="3.30.530.20">
    <property type="match status" value="1"/>
</dbReference>
<evidence type="ECO:0000256" key="1">
    <source>
        <dbReference type="ARBA" id="ARBA00006817"/>
    </source>
</evidence>
<dbReference type="RefSeq" id="WP_270950851.1">
    <property type="nucleotide sequence ID" value="NZ_JAQGLA010000039.1"/>
</dbReference>
<dbReference type="InterPro" id="IPR023393">
    <property type="entry name" value="START-like_dom_sf"/>
</dbReference>
<dbReference type="EMBL" id="JAQGLA010000039">
    <property type="protein sequence ID" value="MDA3628117.1"/>
    <property type="molecule type" value="Genomic_DNA"/>
</dbReference>
<accession>A0ABT4V2D1</accession>
<comment type="caution">
    <text evidence="3">The sequence shown here is derived from an EMBL/GenBank/DDBJ whole genome shotgun (WGS) entry which is preliminary data.</text>
</comment>
<organism evidence="3 4">
    <name type="scientific">Saccharopolyspora oryzae</name>
    <dbReference type="NCBI Taxonomy" id="2997343"/>
    <lineage>
        <taxon>Bacteria</taxon>
        <taxon>Bacillati</taxon>
        <taxon>Actinomycetota</taxon>
        <taxon>Actinomycetes</taxon>
        <taxon>Pseudonocardiales</taxon>
        <taxon>Pseudonocardiaceae</taxon>
        <taxon>Saccharopolyspora</taxon>
    </lineage>
</organism>
<dbReference type="Pfam" id="PF08327">
    <property type="entry name" value="AHSA1"/>
    <property type="match status" value="1"/>
</dbReference>
<protein>
    <submittedName>
        <fullName evidence="3">SRPBCC domain-containing protein</fullName>
    </submittedName>
</protein>